<feature type="transmembrane region" description="Helical" evidence="2">
    <location>
        <begin position="505"/>
        <end position="526"/>
    </location>
</feature>
<evidence type="ECO:0000256" key="2">
    <source>
        <dbReference type="SAM" id="Phobius"/>
    </source>
</evidence>
<evidence type="ECO:0000256" key="1">
    <source>
        <dbReference type="SAM" id="MobiDB-lite"/>
    </source>
</evidence>
<keyword evidence="4" id="KW-1185">Reference proteome</keyword>
<dbReference type="AlphaFoldDB" id="A0A9P8VKV1"/>
<keyword evidence="2" id="KW-0812">Transmembrane</keyword>
<comment type="caution">
    <text evidence="3">The sequence shown here is derived from an EMBL/GenBank/DDBJ whole genome shotgun (WGS) entry which is preliminary data.</text>
</comment>
<feature type="transmembrane region" description="Helical" evidence="2">
    <location>
        <begin position="427"/>
        <end position="450"/>
    </location>
</feature>
<feature type="transmembrane region" description="Helical" evidence="2">
    <location>
        <begin position="661"/>
        <end position="678"/>
    </location>
</feature>
<dbReference type="Pfam" id="PF11915">
    <property type="entry name" value="DUF3433"/>
    <property type="match status" value="2"/>
</dbReference>
<keyword evidence="2" id="KW-0472">Membrane</keyword>
<dbReference type="InterPro" id="IPR021840">
    <property type="entry name" value="DUF3433"/>
</dbReference>
<feature type="transmembrane region" description="Helical" evidence="2">
    <location>
        <begin position="621"/>
        <end position="641"/>
    </location>
</feature>
<keyword evidence="2" id="KW-1133">Transmembrane helix</keyword>
<feature type="transmembrane region" description="Helical" evidence="2">
    <location>
        <begin position="683"/>
        <end position="705"/>
    </location>
</feature>
<feature type="region of interest" description="Disordered" evidence="1">
    <location>
        <begin position="1"/>
        <end position="100"/>
    </location>
</feature>
<feature type="compositionally biased region" description="Basic and acidic residues" evidence="1">
    <location>
        <begin position="58"/>
        <end position="69"/>
    </location>
</feature>
<evidence type="ECO:0000313" key="4">
    <source>
        <dbReference type="Proteomes" id="UP000770015"/>
    </source>
</evidence>
<feature type="transmembrane region" description="Helical" evidence="2">
    <location>
        <begin position="590"/>
        <end position="609"/>
    </location>
</feature>
<evidence type="ECO:0000313" key="3">
    <source>
        <dbReference type="EMBL" id="KAH6697425.1"/>
    </source>
</evidence>
<feature type="transmembrane region" description="Helical" evidence="2">
    <location>
        <begin position="470"/>
        <end position="498"/>
    </location>
</feature>
<protein>
    <submittedName>
        <fullName evidence="3">Uncharacterized protein</fullName>
    </submittedName>
</protein>
<feature type="transmembrane region" description="Helical" evidence="2">
    <location>
        <begin position="743"/>
        <end position="766"/>
    </location>
</feature>
<sequence>MDFQGDNQHRQARPWPRPQPDPNHRVSTISDVTLIDNAHPSTEPLRGRESMVSIGTSYHDEPPYHHDAYGRTTADRPQPTRGWASYLSQGSSSGSYSPLESGASAAIPLNTYGSGNSEARRNLSHGTIPEEDYDLGLLSRAAPMGHLNSRYETLPKDEPPEPVVVDISSMAGPSAFQNDPFFQSLQAQEAEGQLTGGLGAGFKPQATMTTQQLLASSPTSPTMRRTFSFSRRNSARLDRRATLKNLGQDEANRQNKVIEVIIEDDEETEALKQVPQSTTVDLSVIAGTVRPQPTFATKRSEIYYPQGNWKPVAMRWPFLVFLILLSCGLAISSEFLYRVSAKRPLLSFHMPQELPPAQYIAVKFAPTVLAVIYGVFWQIVDIEVKRLEAFYQLSKEGGALAAESINVDYTTSFSWLRPFRAFRLKHWAVFYSSIGTVLGISIVPTLSAASVVMAPNLEQRLKDPNGLKTILIHAVFSRLLTATLSICAIIGIILLIILSRRRSGLLADVRGIAGLASMAVVSHILVDFAGLDHVPHRDIHAKLKYHRYILRDASLAPDSDNPISSQHQDRYLDDHLPKNPHPFTLRAKGFIPFFVFIVLFSSFIVAFLFTPAKIVADKAPIVVTGLAVCVKLCWICMETDIRMMEPYYILYRRHAPSSTLMLDYTAVVFGYLPIRAFLDGRYLVAAVGIGSVMAEFLTILATGLATNQSTTDFRRVFNIPEKGRKQPPSGGEANSGTDTEMTFVIFFFCAMFILIYMLVVLTIVFFRRRTPFLPRQPNTIASVLAYIHQSNMIYNFKDTSKFSNKQMARHLKGLDHQYGLGWFRGRDGQMHCGVDHEELLNGYKHGEDYSLRNQPWDRRWDSYD</sequence>
<feature type="transmembrane region" description="Helical" evidence="2">
    <location>
        <begin position="316"/>
        <end position="337"/>
    </location>
</feature>
<dbReference type="EMBL" id="JAGSXJ010000001">
    <property type="protein sequence ID" value="KAH6697425.1"/>
    <property type="molecule type" value="Genomic_DNA"/>
</dbReference>
<dbReference type="OrthoDB" id="3248909at2759"/>
<feature type="transmembrane region" description="Helical" evidence="2">
    <location>
        <begin position="357"/>
        <end position="376"/>
    </location>
</feature>
<reference evidence="3" key="1">
    <citation type="journal article" date="2021" name="Nat. Commun.">
        <title>Genetic determinants of endophytism in the Arabidopsis root mycobiome.</title>
        <authorList>
            <person name="Mesny F."/>
            <person name="Miyauchi S."/>
            <person name="Thiergart T."/>
            <person name="Pickel B."/>
            <person name="Atanasova L."/>
            <person name="Karlsson M."/>
            <person name="Huettel B."/>
            <person name="Barry K.W."/>
            <person name="Haridas S."/>
            <person name="Chen C."/>
            <person name="Bauer D."/>
            <person name="Andreopoulos W."/>
            <person name="Pangilinan J."/>
            <person name="LaButti K."/>
            <person name="Riley R."/>
            <person name="Lipzen A."/>
            <person name="Clum A."/>
            <person name="Drula E."/>
            <person name="Henrissat B."/>
            <person name="Kohler A."/>
            <person name="Grigoriev I.V."/>
            <person name="Martin F.M."/>
            <person name="Hacquard S."/>
        </authorList>
    </citation>
    <scope>NUCLEOTIDE SEQUENCE</scope>
    <source>
        <strain evidence="3">MPI-SDFR-AT-0117</strain>
    </source>
</reference>
<dbReference type="Proteomes" id="UP000770015">
    <property type="component" value="Unassembled WGS sequence"/>
</dbReference>
<gene>
    <name evidence="3" type="ORF">F5X68DRAFT_4423</name>
</gene>
<organism evidence="3 4">
    <name type="scientific">Plectosphaerella plurivora</name>
    <dbReference type="NCBI Taxonomy" id="936078"/>
    <lineage>
        <taxon>Eukaryota</taxon>
        <taxon>Fungi</taxon>
        <taxon>Dikarya</taxon>
        <taxon>Ascomycota</taxon>
        <taxon>Pezizomycotina</taxon>
        <taxon>Sordariomycetes</taxon>
        <taxon>Hypocreomycetidae</taxon>
        <taxon>Glomerellales</taxon>
        <taxon>Plectosphaerellaceae</taxon>
        <taxon>Plectosphaerella</taxon>
    </lineage>
</organism>
<dbReference type="PANTHER" id="PTHR37544:SF3">
    <property type="entry name" value="SPRAY"/>
    <property type="match status" value="1"/>
</dbReference>
<proteinExistence type="predicted"/>
<feature type="compositionally biased region" description="Low complexity" evidence="1">
    <location>
        <begin position="82"/>
        <end position="100"/>
    </location>
</feature>
<accession>A0A9P8VKV1</accession>
<name>A0A9P8VKV1_9PEZI</name>
<dbReference type="PANTHER" id="PTHR37544">
    <property type="entry name" value="SPRAY-RELATED"/>
    <property type="match status" value="1"/>
</dbReference>